<evidence type="ECO:0000313" key="7">
    <source>
        <dbReference type="Proteomes" id="UP001244563"/>
    </source>
</evidence>
<feature type="compositionally biased region" description="Low complexity" evidence="1">
    <location>
        <begin position="439"/>
        <end position="454"/>
    </location>
</feature>
<feature type="region of interest" description="Disordered" evidence="1">
    <location>
        <begin position="428"/>
        <end position="454"/>
    </location>
</feature>
<feature type="domain" description="DUF7507" evidence="4">
    <location>
        <begin position="880"/>
        <end position="985"/>
    </location>
</feature>
<feature type="region of interest" description="Disordered" evidence="1">
    <location>
        <begin position="969"/>
        <end position="1011"/>
    </location>
</feature>
<gene>
    <name evidence="6" type="ORF">J2T10_004001</name>
</gene>
<dbReference type="InterPro" id="IPR055354">
    <property type="entry name" value="DUF7507"/>
</dbReference>
<dbReference type="InterPro" id="IPR057693">
    <property type="entry name" value="DUF7933"/>
</dbReference>
<feature type="domain" description="DUF7507" evidence="4">
    <location>
        <begin position="763"/>
        <end position="867"/>
    </location>
</feature>
<protein>
    <submittedName>
        <fullName evidence="6">Repeat protein (TIGR01451 family)</fullName>
    </submittedName>
</protein>
<dbReference type="InterPro" id="IPR051172">
    <property type="entry name" value="Chlamydia_OmcB"/>
</dbReference>
<accession>A0ABT9TUV4</accession>
<dbReference type="InterPro" id="IPR048834">
    <property type="entry name" value="SpaA_pre-album"/>
</dbReference>
<evidence type="ECO:0000259" key="5">
    <source>
        <dbReference type="Pfam" id="PF25564"/>
    </source>
</evidence>
<evidence type="ECO:0000259" key="4">
    <source>
        <dbReference type="Pfam" id="PF24346"/>
    </source>
</evidence>
<feature type="compositionally biased region" description="Polar residues" evidence="1">
    <location>
        <begin position="428"/>
        <end position="438"/>
    </location>
</feature>
<reference evidence="6 7" key="1">
    <citation type="submission" date="2023-07" db="EMBL/GenBank/DDBJ databases">
        <title>Sorghum-associated microbial communities from plants grown in Nebraska, USA.</title>
        <authorList>
            <person name="Schachtman D."/>
        </authorList>
    </citation>
    <scope>NUCLEOTIDE SEQUENCE [LARGE SCALE GENOMIC DNA]</scope>
    <source>
        <strain evidence="6 7">CC523</strain>
    </source>
</reference>
<proteinExistence type="predicted"/>
<feature type="compositionally biased region" description="Pro residues" evidence="1">
    <location>
        <begin position="625"/>
        <end position="635"/>
    </location>
</feature>
<feature type="compositionally biased region" description="Pro residues" evidence="1">
    <location>
        <begin position="861"/>
        <end position="871"/>
    </location>
</feature>
<dbReference type="Proteomes" id="UP001244563">
    <property type="component" value="Unassembled WGS sequence"/>
</dbReference>
<feature type="region of interest" description="Disordered" evidence="1">
    <location>
        <begin position="735"/>
        <end position="757"/>
    </location>
</feature>
<name>A0ABT9TUV4_PAENI</name>
<dbReference type="NCBIfam" id="TIGR01451">
    <property type="entry name" value="B_ant_repeat"/>
    <property type="match status" value="4"/>
</dbReference>
<feature type="compositionally biased region" description="Pro residues" evidence="1">
    <location>
        <begin position="979"/>
        <end position="989"/>
    </location>
</feature>
<dbReference type="Pfam" id="PF25564">
    <property type="entry name" value="DUF7933"/>
    <property type="match status" value="1"/>
</dbReference>
<feature type="compositionally biased region" description="Pro residues" evidence="1">
    <location>
        <begin position="743"/>
        <end position="753"/>
    </location>
</feature>
<feature type="domain" description="DUF7933" evidence="5">
    <location>
        <begin position="271"/>
        <end position="397"/>
    </location>
</feature>
<dbReference type="PANTHER" id="PTHR34819:SF3">
    <property type="entry name" value="CELL SURFACE PROTEIN"/>
    <property type="match status" value="1"/>
</dbReference>
<evidence type="ECO:0000256" key="1">
    <source>
        <dbReference type="SAM" id="MobiDB-lite"/>
    </source>
</evidence>
<evidence type="ECO:0000259" key="3">
    <source>
        <dbReference type="Pfam" id="PF20674"/>
    </source>
</evidence>
<evidence type="ECO:0000313" key="6">
    <source>
        <dbReference type="EMBL" id="MDQ0104327.1"/>
    </source>
</evidence>
<feature type="domain" description="DUF7507" evidence="4">
    <location>
        <begin position="526"/>
        <end position="630"/>
    </location>
</feature>
<feature type="compositionally biased region" description="Low complexity" evidence="1">
    <location>
        <begin position="990"/>
        <end position="1000"/>
    </location>
</feature>
<feature type="chain" id="PRO_5045802638" evidence="2">
    <location>
        <begin position="29"/>
        <end position="1011"/>
    </location>
</feature>
<feature type="signal peptide" evidence="2">
    <location>
        <begin position="1"/>
        <end position="28"/>
    </location>
</feature>
<dbReference type="Pfam" id="PF20674">
    <property type="entry name" value="SpaA_3"/>
    <property type="match status" value="1"/>
</dbReference>
<evidence type="ECO:0000256" key="2">
    <source>
        <dbReference type="SAM" id="SignalP"/>
    </source>
</evidence>
<feature type="domain" description="DUF7507" evidence="4">
    <location>
        <begin position="645"/>
        <end position="749"/>
    </location>
</feature>
<feature type="region of interest" description="Disordered" evidence="1">
    <location>
        <begin position="615"/>
        <end position="640"/>
    </location>
</feature>
<feature type="region of interest" description="Disordered" evidence="1">
    <location>
        <begin position="852"/>
        <end position="875"/>
    </location>
</feature>
<keyword evidence="2" id="KW-0732">Signal</keyword>
<feature type="domain" description="SpaA-like prealbumin fold" evidence="3">
    <location>
        <begin position="402"/>
        <end position="523"/>
    </location>
</feature>
<dbReference type="EMBL" id="JAUSSW010000016">
    <property type="protein sequence ID" value="MDQ0104327.1"/>
    <property type="molecule type" value="Genomic_DNA"/>
</dbReference>
<dbReference type="PANTHER" id="PTHR34819">
    <property type="entry name" value="LARGE CYSTEINE-RICH PERIPLASMIC PROTEIN OMCB"/>
    <property type="match status" value="1"/>
</dbReference>
<dbReference type="Pfam" id="PF24346">
    <property type="entry name" value="DUF7507"/>
    <property type="match status" value="4"/>
</dbReference>
<dbReference type="InterPro" id="IPR047589">
    <property type="entry name" value="DUF11_rpt"/>
</dbReference>
<sequence length="1011" mass="101526">MKHSYPRKLLAGALATAIISLGVGGAMAPPALATTPGTPGVTQPGTPVYTEDFSNQNATSNAISLLNYTGGAAAANETYTADTPYTPAGGQCDGWILNSSTPTPPTDLGCYRNQPAGWNQIRSMAQALGLAQGQTAAQAASNQALSEYTNASSGVIDPGVMFRTTKNSIPAVSGHYYAVSAYFAEVNCHAAHASETFSLLVNGTPIVLGTGLDPCGGSTSPEVQVTKLQSGAFKIPEGTSPSLGLELRNEATTGSGNDVTFDLPQIVDVTPQLDKAFTPALIGPGGTSTVTLTVTNTDDVKAKSDWSITDTLPAGLVVAATPNIGGTCVQAAGTAPFVKTAVAGGNSISVTGGDLTAGMESCTITVDVTSDTEGTYVNGPGNIVTNLNPPADATLIVRAPRITLSKALDAPRLSDADQFTMEIRSGSATGQVVSNPANSTTSGSGSTVSTGTGTTGKYVADTGASYYLTESGGSNLSDYAKTITCTDANGMQANLPSGVAFEGSLVLVPVAGADIDCVLTNTAQSAPAMTFTKSADASGIQSPAVVGDKITYTFTATNTGNVALTDVVITDPLAGLSTLTYSWPGTPGTLLPGETVTAMATYSITQADIDAGHVANSATTSGNPPTGPPVMPPPGTTDTPLTPGPAMEFSKSADASDIQNPSLVGDIITYTFTAKNTGNVKLSNVSITDPLAGLSALSYVWPGTPGELLPGQTVTATATYAITQADIDAGHVANTATTTGTPPTGPAVTPPPAGTDTPLTPGPAMEFAKTADASAIRNPSVVGDVITYTFTAKNTGNVTLKNVSITDPLAGLSALSYVWPGTPGELLPGQTVTATATYAITQADIEAGHVANSATTTGTPPSGPPVTPPPGTTDTPLTPAPAMEFTKSADASGIQNPSVVGDRIIYTFTAKNTGNVKLSNVSITDPLAGLSALVYTWPGTPGELLPGQTVTATATYAITQADIDAGHVANSATTTGTPPSGPPVTPPPGTTDTPLTPAPAMEFTKSADSSA</sequence>
<organism evidence="6 7">
    <name type="scientific">Paenarthrobacter nicotinovorans</name>
    <name type="common">Arthrobacter nicotinovorans</name>
    <dbReference type="NCBI Taxonomy" id="29320"/>
    <lineage>
        <taxon>Bacteria</taxon>
        <taxon>Bacillati</taxon>
        <taxon>Actinomycetota</taxon>
        <taxon>Actinomycetes</taxon>
        <taxon>Micrococcales</taxon>
        <taxon>Micrococcaceae</taxon>
        <taxon>Paenarthrobacter</taxon>
    </lineage>
</organism>
<comment type="caution">
    <text evidence="6">The sequence shown here is derived from an EMBL/GenBank/DDBJ whole genome shotgun (WGS) entry which is preliminary data.</text>
</comment>
<keyword evidence="7" id="KW-1185">Reference proteome</keyword>
<feature type="non-terminal residue" evidence="6">
    <location>
        <position position="1011"/>
    </location>
</feature>